<keyword evidence="9" id="KW-1185">Reference proteome</keyword>
<dbReference type="SMART" id="SM00471">
    <property type="entry name" value="HDc"/>
    <property type="match status" value="1"/>
</dbReference>
<feature type="transmembrane region" description="Helical" evidence="4">
    <location>
        <begin position="17"/>
        <end position="38"/>
    </location>
</feature>
<evidence type="ECO:0000259" key="5">
    <source>
        <dbReference type="PROSITE" id="PS50885"/>
    </source>
</evidence>
<dbReference type="SMART" id="SM00304">
    <property type="entry name" value="HAMP"/>
    <property type="match status" value="1"/>
</dbReference>
<accession>A0A944GW27</accession>
<dbReference type="CDD" id="cd00077">
    <property type="entry name" value="HDc"/>
    <property type="match status" value="1"/>
</dbReference>
<dbReference type="InterPro" id="IPR003607">
    <property type="entry name" value="HD/PDEase_dom"/>
</dbReference>
<reference evidence="8 9" key="1">
    <citation type="journal article" date="2021" name="Microorganisms">
        <title>Bacterial Dimethylsulfoniopropionate Biosynthesis in the East China Sea.</title>
        <authorList>
            <person name="Liu J."/>
            <person name="Zhang Y."/>
            <person name="Liu J."/>
            <person name="Zhong H."/>
            <person name="Williams B.T."/>
            <person name="Zheng Y."/>
            <person name="Curson A.R.J."/>
            <person name="Sun C."/>
            <person name="Sun H."/>
            <person name="Song D."/>
            <person name="Wagner Mackenzie B."/>
            <person name="Bermejo Martinez A."/>
            <person name="Todd J.D."/>
            <person name="Zhang X.H."/>
        </authorList>
    </citation>
    <scope>NUCLEOTIDE SEQUENCE [LARGE SCALE GENOMIC DNA]</scope>
    <source>
        <strain evidence="8 9">ESS08</strain>
    </source>
</reference>
<evidence type="ECO:0000259" key="7">
    <source>
        <dbReference type="PROSITE" id="PS51832"/>
    </source>
</evidence>
<dbReference type="PROSITE" id="PS51831">
    <property type="entry name" value="HD"/>
    <property type="match status" value="1"/>
</dbReference>
<feature type="transmembrane region" description="Helical" evidence="4">
    <location>
        <begin position="44"/>
        <end position="66"/>
    </location>
</feature>
<comment type="caution">
    <text evidence="8">The sequence shown here is derived from an EMBL/GenBank/DDBJ whole genome shotgun (WGS) entry which is preliminary data.</text>
</comment>
<proteinExistence type="predicted"/>
<dbReference type="Proteomes" id="UP000761411">
    <property type="component" value="Unassembled WGS sequence"/>
</dbReference>
<dbReference type="Pfam" id="PF00672">
    <property type="entry name" value="HAMP"/>
    <property type="match status" value="1"/>
</dbReference>
<organism evidence="8 9">
    <name type="scientific">Mesobacillus boroniphilus</name>
    <dbReference type="NCBI Taxonomy" id="308892"/>
    <lineage>
        <taxon>Bacteria</taxon>
        <taxon>Bacillati</taxon>
        <taxon>Bacillota</taxon>
        <taxon>Bacilli</taxon>
        <taxon>Bacillales</taxon>
        <taxon>Bacillaceae</taxon>
        <taxon>Mesobacillus</taxon>
    </lineage>
</organism>
<feature type="domain" description="HAMP" evidence="5">
    <location>
        <begin position="253"/>
        <end position="305"/>
    </location>
</feature>
<dbReference type="Gene3D" id="6.10.340.10">
    <property type="match status" value="1"/>
</dbReference>
<keyword evidence="4" id="KW-0812">Transmembrane</keyword>
<dbReference type="Gene3D" id="1.10.3210.10">
    <property type="entry name" value="Hypothetical protein af1432"/>
    <property type="match status" value="1"/>
</dbReference>
<dbReference type="InterPro" id="IPR003660">
    <property type="entry name" value="HAMP_dom"/>
</dbReference>
<keyword evidence="4" id="KW-1133">Transmembrane helix</keyword>
<dbReference type="GO" id="GO:0005886">
    <property type="term" value="C:plasma membrane"/>
    <property type="evidence" value="ECO:0007669"/>
    <property type="project" value="UniProtKB-SubCell"/>
</dbReference>
<feature type="transmembrane region" description="Helical" evidence="4">
    <location>
        <begin position="200"/>
        <end position="217"/>
    </location>
</feature>
<dbReference type="InterPro" id="IPR006674">
    <property type="entry name" value="HD_domain"/>
</dbReference>
<evidence type="ECO:0000256" key="2">
    <source>
        <dbReference type="ARBA" id="ARBA00022475"/>
    </source>
</evidence>
<dbReference type="AlphaFoldDB" id="A0A944GW27"/>
<feature type="domain" description="HD" evidence="6">
    <location>
        <begin position="329"/>
        <end position="454"/>
    </location>
</feature>
<dbReference type="PROSITE" id="PS50885">
    <property type="entry name" value="HAMP"/>
    <property type="match status" value="1"/>
</dbReference>
<dbReference type="SUPFAM" id="SSF109604">
    <property type="entry name" value="HD-domain/PDEase-like"/>
    <property type="match status" value="1"/>
</dbReference>
<feature type="domain" description="HD-GYP" evidence="7">
    <location>
        <begin position="307"/>
        <end position="505"/>
    </location>
</feature>
<dbReference type="PROSITE" id="PS51832">
    <property type="entry name" value="HD_GYP"/>
    <property type="match status" value="1"/>
</dbReference>
<evidence type="ECO:0000256" key="4">
    <source>
        <dbReference type="SAM" id="Phobius"/>
    </source>
</evidence>
<protein>
    <submittedName>
        <fullName evidence="8">HD domain-containing protein</fullName>
    </submittedName>
</protein>
<dbReference type="Pfam" id="PF13487">
    <property type="entry name" value="HD_5"/>
    <property type="match status" value="1"/>
</dbReference>
<evidence type="ECO:0000256" key="3">
    <source>
        <dbReference type="ARBA" id="ARBA00023136"/>
    </source>
</evidence>
<gene>
    <name evidence="8" type="ORF">DYI25_07415</name>
</gene>
<dbReference type="SUPFAM" id="SSF158472">
    <property type="entry name" value="HAMP domain-like"/>
    <property type="match status" value="1"/>
</dbReference>
<dbReference type="EMBL" id="QTKX01000001">
    <property type="protein sequence ID" value="MBS8264262.1"/>
    <property type="molecule type" value="Genomic_DNA"/>
</dbReference>
<keyword evidence="3 4" id="KW-0472">Membrane</keyword>
<sequence length="516" mass="58024">MNLNSFLKFRKQLLHNYILGSTLAVLGVGGIFIFFTLTLTKKEFFIMGAILGISFIFMTFIEYFAFTKDIKPIFDVYKNDQLNLSTLQRAFNRLHYFPILTFKRIMGPHLFGLSTPAVIMAMFFIHIELLSIPYTFVILAIIGAVLVAGMHGIIEFFLTIKAIQPLLKELSQTAVNRFSQSLSLEGKSVISIRRKFQLSFLYISVFPILLFGLATQVKLDILRESVQNYWTWAVLIILIGLAFAYFGSKLLFLDVHQPIVQLQESMKNIQEGNLTIKTEELYSDEFAGLVSGFNHMVDAINIRDKQNQLMFESFLESLSAALDARDPYTAGHSARVAAYSLSIGKKYGLSSNELSLLKKSAILHDIGKIGIPDGILLKDGKLTDEEFDEIKKHPVIGANIVKQVQGFSDMELVIEGIMFHHERYDGCGYPRGISGHSIPLFGRIIAVADAFDAMTSNRPYRNGMVIEKALAIIEEGKGTQWDPEFAGIFVNLMRNPINTENTVSLDTSQEYLTNTV</sequence>
<feature type="transmembrane region" description="Helical" evidence="4">
    <location>
        <begin position="110"/>
        <end position="127"/>
    </location>
</feature>
<evidence type="ECO:0000256" key="1">
    <source>
        <dbReference type="ARBA" id="ARBA00004236"/>
    </source>
</evidence>
<name>A0A944GW27_9BACI</name>
<dbReference type="PANTHER" id="PTHR43155">
    <property type="entry name" value="CYCLIC DI-GMP PHOSPHODIESTERASE PA4108-RELATED"/>
    <property type="match status" value="1"/>
</dbReference>
<dbReference type="PANTHER" id="PTHR43155:SF2">
    <property type="entry name" value="CYCLIC DI-GMP PHOSPHODIESTERASE PA4108"/>
    <property type="match status" value="1"/>
</dbReference>
<feature type="transmembrane region" description="Helical" evidence="4">
    <location>
        <begin position="229"/>
        <end position="247"/>
    </location>
</feature>
<dbReference type="GO" id="GO:0007165">
    <property type="term" value="P:signal transduction"/>
    <property type="evidence" value="ECO:0007669"/>
    <property type="project" value="InterPro"/>
</dbReference>
<dbReference type="InterPro" id="IPR037522">
    <property type="entry name" value="HD_GYP_dom"/>
</dbReference>
<evidence type="ECO:0000313" key="8">
    <source>
        <dbReference type="EMBL" id="MBS8264262.1"/>
    </source>
</evidence>
<evidence type="ECO:0000313" key="9">
    <source>
        <dbReference type="Proteomes" id="UP000761411"/>
    </source>
</evidence>
<dbReference type="CDD" id="cd06225">
    <property type="entry name" value="HAMP"/>
    <property type="match status" value="1"/>
</dbReference>
<comment type="subcellular location">
    <subcellularLocation>
        <location evidence="1">Cell membrane</location>
    </subcellularLocation>
</comment>
<evidence type="ECO:0000259" key="6">
    <source>
        <dbReference type="PROSITE" id="PS51831"/>
    </source>
</evidence>
<feature type="transmembrane region" description="Helical" evidence="4">
    <location>
        <begin position="133"/>
        <end position="158"/>
    </location>
</feature>
<keyword evidence="2" id="KW-1003">Cell membrane</keyword>